<evidence type="ECO:0000256" key="11">
    <source>
        <dbReference type="ARBA" id="ARBA00023077"/>
    </source>
</evidence>
<name>A0ABW3V1Q0_9HYPH</name>
<organism evidence="20 21">
    <name type="scientific">Pseudochrobactrum kiredjianiae</name>
    <dbReference type="NCBI Taxonomy" id="386305"/>
    <lineage>
        <taxon>Bacteria</taxon>
        <taxon>Pseudomonadati</taxon>
        <taxon>Pseudomonadota</taxon>
        <taxon>Alphaproteobacteria</taxon>
        <taxon>Hyphomicrobiales</taxon>
        <taxon>Brucellaceae</taxon>
        <taxon>Pseudochrobactrum</taxon>
    </lineage>
</organism>
<evidence type="ECO:0000256" key="4">
    <source>
        <dbReference type="ARBA" id="ARBA00022448"/>
    </source>
</evidence>
<dbReference type="CDD" id="cd01347">
    <property type="entry name" value="ligand_gated_channel"/>
    <property type="match status" value="1"/>
</dbReference>
<feature type="domain" description="TonB-dependent receptor plug" evidence="19">
    <location>
        <begin position="76"/>
        <end position="179"/>
    </location>
</feature>
<gene>
    <name evidence="20" type="ORF">ACFQ35_05275</name>
</gene>
<accession>A0ABW3V1Q0</accession>
<evidence type="ECO:0000256" key="2">
    <source>
        <dbReference type="ARBA" id="ARBA00009810"/>
    </source>
</evidence>
<keyword evidence="5 15" id="KW-1134">Transmembrane beta strand</keyword>
<dbReference type="InterPro" id="IPR012910">
    <property type="entry name" value="Plug_dom"/>
</dbReference>
<dbReference type="InterPro" id="IPR000531">
    <property type="entry name" value="Beta-barrel_TonB"/>
</dbReference>
<dbReference type="InterPro" id="IPR039426">
    <property type="entry name" value="TonB-dep_rcpt-like"/>
</dbReference>
<comment type="subcellular location">
    <subcellularLocation>
        <location evidence="1 15">Cell outer membrane</location>
        <topology evidence="1 15">Multi-pass membrane protein</topology>
    </subcellularLocation>
</comment>
<evidence type="ECO:0000256" key="12">
    <source>
        <dbReference type="ARBA" id="ARBA00023136"/>
    </source>
</evidence>
<evidence type="ECO:0000313" key="21">
    <source>
        <dbReference type="Proteomes" id="UP001597263"/>
    </source>
</evidence>
<keyword evidence="7 15" id="KW-0812">Transmembrane</keyword>
<dbReference type="SUPFAM" id="SSF56935">
    <property type="entry name" value="Porins"/>
    <property type="match status" value="1"/>
</dbReference>
<feature type="domain" description="TonB-dependent receptor-like beta-barrel" evidence="18">
    <location>
        <begin position="255"/>
        <end position="709"/>
    </location>
</feature>
<dbReference type="Pfam" id="PF07715">
    <property type="entry name" value="Plug"/>
    <property type="match status" value="1"/>
</dbReference>
<keyword evidence="14 15" id="KW-0998">Cell outer membrane</keyword>
<feature type="chain" id="PRO_5045615261" description="Heme transporter BhuA" evidence="17">
    <location>
        <begin position="39"/>
        <end position="742"/>
    </location>
</feature>
<evidence type="ECO:0000256" key="7">
    <source>
        <dbReference type="ARBA" id="ARBA00022692"/>
    </source>
</evidence>
<keyword evidence="11 16" id="KW-0798">TonB box</keyword>
<dbReference type="InterPro" id="IPR037066">
    <property type="entry name" value="Plug_dom_sf"/>
</dbReference>
<evidence type="ECO:0000256" key="5">
    <source>
        <dbReference type="ARBA" id="ARBA00022452"/>
    </source>
</evidence>
<evidence type="ECO:0000313" key="20">
    <source>
        <dbReference type="EMBL" id="MFD1226562.1"/>
    </source>
</evidence>
<dbReference type="Gene3D" id="2.170.130.10">
    <property type="entry name" value="TonB-dependent receptor, plug domain"/>
    <property type="match status" value="1"/>
</dbReference>
<evidence type="ECO:0000256" key="14">
    <source>
        <dbReference type="ARBA" id="ARBA00023237"/>
    </source>
</evidence>
<dbReference type="PANTHER" id="PTHR32552:SF68">
    <property type="entry name" value="FERRICHROME OUTER MEMBRANE TRANSPORTER_PHAGE RECEPTOR"/>
    <property type="match status" value="1"/>
</dbReference>
<evidence type="ECO:0000256" key="1">
    <source>
        <dbReference type="ARBA" id="ARBA00004571"/>
    </source>
</evidence>
<feature type="signal peptide" evidence="17">
    <location>
        <begin position="1"/>
        <end position="38"/>
    </location>
</feature>
<evidence type="ECO:0000256" key="15">
    <source>
        <dbReference type="PROSITE-ProRule" id="PRU01360"/>
    </source>
</evidence>
<keyword evidence="12 15" id="KW-0472">Membrane</keyword>
<dbReference type="Proteomes" id="UP001597263">
    <property type="component" value="Unassembled WGS sequence"/>
</dbReference>
<dbReference type="PROSITE" id="PS52016">
    <property type="entry name" value="TONB_DEPENDENT_REC_3"/>
    <property type="match status" value="1"/>
</dbReference>
<dbReference type="EMBL" id="JBHTMA010000029">
    <property type="protein sequence ID" value="MFD1226562.1"/>
    <property type="molecule type" value="Genomic_DNA"/>
</dbReference>
<dbReference type="Gene3D" id="2.40.170.20">
    <property type="entry name" value="TonB-dependent receptor, beta-barrel domain"/>
    <property type="match status" value="1"/>
</dbReference>
<reference evidence="21" key="1">
    <citation type="journal article" date="2019" name="Int. J. Syst. Evol. Microbiol.">
        <title>The Global Catalogue of Microorganisms (GCM) 10K type strain sequencing project: providing services to taxonomists for standard genome sequencing and annotation.</title>
        <authorList>
            <consortium name="The Broad Institute Genomics Platform"/>
            <consortium name="The Broad Institute Genome Sequencing Center for Infectious Disease"/>
            <person name="Wu L."/>
            <person name="Ma J."/>
        </authorList>
    </citation>
    <scope>NUCLEOTIDE SEQUENCE [LARGE SCALE GENOMIC DNA]</scope>
    <source>
        <strain evidence="21">CCUG 49584</strain>
    </source>
</reference>
<dbReference type="Pfam" id="PF00593">
    <property type="entry name" value="TonB_dep_Rec_b-barrel"/>
    <property type="match status" value="1"/>
</dbReference>
<evidence type="ECO:0000259" key="19">
    <source>
        <dbReference type="Pfam" id="PF07715"/>
    </source>
</evidence>
<evidence type="ECO:0000256" key="17">
    <source>
        <dbReference type="SAM" id="SignalP"/>
    </source>
</evidence>
<evidence type="ECO:0000256" key="6">
    <source>
        <dbReference type="ARBA" id="ARBA00022496"/>
    </source>
</evidence>
<keyword evidence="9" id="KW-0408">Iron</keyword>
<protein>
    <recommendedName>
        <fullName evidence="3">Heme transporter BhuA</fullName>
    </recommendedName>
</protein>
<keyword evidence="13 20" id="KW-0675">Receptor</keyword>
<keyword evidence="4 15" id="KW-0813">Transport</keyword>
<keyword evidence="8 17" id="KW-0732">Signal</keyword>
<comment type="similarity">
    <text evidence="2 15 16">Belongs to the TonB-dependent receptor family.</text>
</comment>
<keyword evidence="21" id="KW-1185">Reference proteome</keyword>
<evidence type="ECO:0000256" key="10">
    <source>
        <dbReference type="ARBA" id="ARBA00023065"/>
    </source>
</evidence>
<keyword evidence="10" id="KW-0406">Ion transport</keyword>
<dbReference type="NCBIfam" id="TIGR01783">
    <property type="entry name" value="TonB-siderophor"/>
    <property type="match status" value="1"/>
</dbReference>
<evidence type="ECO:0000256" key="13">
    <source>
        <dbReference type="ARBA" id="ARBA00023170"/>
    </source>
</evidence>
<proteinExistence type="inferred from homology"/>
<dbReference type="InterPro" id="IPR010105">
    <property type="entry name" value="TonB_sidphr_rcpt"/>
</dbReference>
<dbReference type="PANTHER" id="PTHR32552">
    <property type="entry name" value="FERRICHROME IRON RECEPTOR-RELATED"/>
    <property type="match status" value="1"/>
</dbReference>
<evidence type="ECO:0000256" key="9">
    <source>
        <dbReference type="ARBA" id="ARBA00023004"/>
    </source>
</evidence>
<evidence type="ECO:0000259" key="18">
    <source>
        <dbReference type="Pfam" id="PF00593"/>
    </source>
</evidence>
<dbReference type="InterPro" id="IPR036942">
    <property type="entry name" value="Beta-barrel_TonB_sf"/>
</dbReference>
<evidence type="ECO:0000256" key="16">
    <source>
        <dbReference type="RuleBase" id="RU003357"/>
    </source>
</evidence>
<comment type="caution">
    <text evidence="20">The sequence shown here is derived from an EMBL/GenBank/DDBJ whole genome shotgun (WGS) entry which is preliminary data.</text>
</comment>
<evidence type="ECO:0000256" key="3">
    <source>
        <dbReference type="ARBA" id="ARBA00021261"/>
    </source>
</evidence>
<evidence type="ECO:0000256" key="8">
    <source>
        <dbReference type="ARBA" id="ARBA00022729"/>
    </source>
</evidence>
<dbReference type="RefSeq" id="WP_289388871.1">
    <property type="nucleotide sequence ID" value="NZ_JAUCBM010000022.1"/>
</dbReference>
<keyword evidence="6" id="KW-0410">Iron transport</keyword>
<sequence>MSNQTFSKMSSLVKLNKARSVLLASTMLCGLSAAPAFAQENIKLKTITIEGEGTGEAADSIVAKRSVAAAKTDTPLLETPQVVNVVTRKQMDVQGANTVAEALRYTPGVMSDPNGYDVRYDWLYIRGFNSYGTMWLDGLAIAGDPSNYSTPSINPYSLERIEVIKGPASVLYGRTVPGGLVNQISKRPETTPHREINIGTSAFGGIQSSFDFTGPVTQDGEWSYRLLGQGRNMHTQIDHERDKQFMIAPSLTWAPTKDTSLTMYGYYQRDRPVFNPRFYPAIGTLLPNPAGQIPREVFLGDPNWGGFNRDYYHLGYEFEHEFNENWTIRQNMRYGRSSQDMNLLLVNPAFAYFGAPSSHLERVTAVSDDWTSTFAVDTQAETKFETGTLDHTVLFGVDYVRGVSSTNFGNSDRSVTVPGIDYNNPVYGLKYPLAAVTTSGLQKQNQIGLYVQDQIRYDRWVGTFGLRYDRSDIDTTNRMKPDSPVVSTNDNAVSGRAGLTYLFDNGLAPYISYSTSFLPLMGTDYKNDPYEAQTARQIELGVKYEPAGGRGMVSLSLFQLTQDNVLTPYSKDPNPVRPTLFEQDGKQRVRGIEIDGKYELTPEISIMAAYAYSNSKVLSSNNPDALGREMLRLPEHQGSVWVHYTPYAVQGLSLSAGMRAQSSYQTDSTYFDELRIPSRTLVDIGMEYDFGALKNEFEGTKLRVNVTNLFDKEYVSHCLNKTGGSCNYGAGRAITANLKYEW</sequence>